<comment type="caution">
    <text evidence="4">The sequence shown here is derived from an EMBL/GenBank/DDBJ whole genome shotgun (WGS) entry which is preliminary data.</text>
</comment>
<dbReference type="GO" id="GO:0050482">
    <property type="term" value="P:arachidonate secretion"/>
    <property type="evidence" value="ECO:0007669"/>
    <property type="project" value="InterPro"/>
</dbReference>
<comment type="subcellular location">
    <subcellularLocation>
        <location evidence="1">Secreted</location>
    </subcellularLocation>
</comment>
<evidence type="ECO:0000313" key="5">
    <source>
        <dbReference type="Proteomes" id="UP000748531"/>
    </source>
</evidence>
<evidence type="ECO:0000313" key="4">
    <source>
        <dbReference type="EMBL" id="KAF5399221.1"/>
    </source>
</evidence>
<name>A0A8J4SVK6_9TREM</name>
<dbReference type="AlphaFoldDB" id="A0A8J4SVK6"/>
<dbReference type="OrthoDB" id="6075074at2759"/>
<gene>
    <name evidence="4" type="ORF">PHET_07652</name>
</gene>
<evidence type="ECO:0000256" key="2">
    <source>
        <dbReference type="ARBA" id="ARBA00022525"/>
    </source>
</evidence>
<dbReference type="InterPro" id="IPR036444">
    <property type="entry name" value="PLipase_A2_dom_sf"/>
</dbReference>
<dbReference type="PANTHER" id="PTHR12253">
    <property type="entry name" value="RH14732P"/>
    <property type="match status" value="1"/>
</dbReference>
<proteinExistence type="predicted"/>
<dbReference type="GO" id="GO:0006644">
    <property type="term" value="P:phospholipid metabolic process"/>
    <property type="evidence" value="ECO:0007669"/>
    <property type="project" value="InterPro"/>
</dbReference>
<dbReference type="InterPro" id="IPR016090">
    <property type="entry name" value="PLA2-like_dom"/>
</dbReference>
<reference evidence="4" key="1">
    <citation type="submission" date="2019-05" db="EMBL/GenBank/DDBJ databases">
        <title>Annotation for the trematode Paragonimus heterotremus.</title>
        <authorList>
            <person name="Choi Y.-J."/>
        </authorList>
    </citation>
    <scope>NUCLEOTIDE SEQUENCE</scope>
    <source>
        <strain evidence="4">LC</strain>
    </source>
</reference>
<keyword evidence="5" id="KW-1185">Reference proteome</keyword>
<organism evidence="4 5">
    <name type="scientific">Paragonimus heterotremus</name>
    <dbReference type="NCBI Taxonomy" id="100268"/>
    <lineage>
        <taxon>Eukaryota</taxon>
        <taxon>Metazoa</taxon>
        <taxon>Spiralia</taxon>
        <taxon>Lophotrochozoa</taxon>
        <taxon>Platyhelminthes</taxon>
        <taxon>Trematoda</taxon>
        <taxon>Digenea</taxon>
        <taxon>Plagiorchiida</taxon>
        <taxon>Troglotremata</taxon>
        <taxon>Troglotrematidae</taxon>
        <taxon>Paragonimus</taxon>
    </lineage>
</organism>
<dbReference type="Proteomes" id="UP000748531">
    <property type="component" value="Unassembled WGS sequence"/>
</dbReference>
<feature type="domain" description="Phospholipase A2-like central" evidence="3">
    <location>
        <begin position="191"/>
        <end position="285"/>
    </location>
</feature>
<protein>
    <submittedName>
        <fullName evidence="4">Phospholipase A2 isozyme PA4</fullName>
    </submittedName>
</protein>
<dbReference type="PROSITE" id="PS00118">
    <property type="entry name" value="PA2_HIS"/>
    <property type="match status" value="1"/>
</dbReference>
<evidence type="ECO:0000256" key="1">
    <source>
        <dbReference type="ARBA" id="ARBA00004613"/>
    </source>
</evidence>
<sequence>MGVERTGGPTSDRLMAVVFKMRERWHSPFIIWMMLVALSINQYVNSLVTSSTHMKPELQWKQLLSDNYWLYIWTFPQTSNGEGNLTTKQQSHNKIPWVQIDLETVRSNDLDLRLIFDEEHKLRMCIFDAQSIGRPVSLDQLSLPRQTKTNKILLEEFEFTSGAEFREICRAFLTSDSSVRLRRLRRGSPLIMPGTRWCGHGNEATRDRMFGDELETDMCCQKHDTCFENIPSLTTKWGYYNPSPVTISNCQCDDEFLVCLENAGTETANRVGSLFFNVFNVPCFLRQKQKTCSDDTPEKSCTNWGYRDVIDLYFPQPFVSTYRVLYH</sequence>
<dbReference type="GO" id="GO:0005576">
    <property type="term" value="C:extracellular region"/>
    <property type="evidence" value="ECO:0007669"/>
    <property type="project" value="UniProtKB-SubCell"/>
</dbReference>
<accession>A0A8J4SVK6</accession>
<dbReference type="EMBL" id="LUCH01004240">
    <property type="protein sequence ID" value="KAF5399221.1"/>
    <property type="molecule type" value="Genomic_DNA"/>
</dbReference>
<dbReference type="Gene3D" id="1.20.90.10">
    <property type="entry name" value="Phospholipase A2 domain"/>
    <property type="match status" value="1"/>
</dbReference>
<keyword evidence="2" id="KW-0964">Secreted</keyword>
<evidence type="ECO:0000259" key="3">
    <source>
        <dbReference type="Pfam" id="PF05826"/>
    </source>
</evidence>
<dbReference type="GO" id="GO:0004623">
    <property type="term" value="F:phospholipase A2 activity"/>
    <property type="evidence" value="ECO:0007669"/>
    <property type="project" value="InterPro"/>
</dbReference>
<dbReference type="SUPFAM" id="SSF48619">
    <property type="entry name" value="Phospholipase A2, PLA2"/>
    <property type="match status" value="1"/>
</dbReference>
<dbReference type="InterPro" id="IPR033113">
    <property type="entry name" value="PLA2_histidine"/>
</dbReference>
<dbReference type="Pfam" id="PF05826">
    <property type="entry name" value="Phospholip_A2_2"/>
    <property type="match status" value="1"/>
</dbReference>